<comment type="caution">
    <text evidence="5">The sequence shown here is derived from an EMBL/GenBank/DDBJ whole genome shotgun (WGS) entry which is preliminary data.</text>
</comment>
<dbReference type="Gene3D" id="3.40.190.10">
    <property type="entry name" value="Periplasmic binding protein-like II"/>
    <property type="match status" value="2"/>
</dbReference>
<accession>A0A2W0ES66</accession>
<comment type="similarity">
    <text evidence="1">Belongs to the bacterial solute-binding protein 3 family.</text>
</comment>
<dbReference type="RefSeq" id="WP_110659235.1">
    <property type="nucleotide sequence ID" value="NZ_PDLL01000085.1"/>
</dbReference>
<evidence type="ECO:0000313" key="6">
    <source>
        <dbReference type="Proteomes" id="UP000247437"/>
    </source>
</evidence>
<sequence length="265" mass="29494">MRLALGALLLISLDGVAADAPLRFAITDSWTMPMVQLERGKPTQGILYDVMLSLATQVGVPAEFHVLPRARVQNAMEHGEVDVRCYAAQSWLPHQTGDFLWSIPLFTQPDLLISRHARPAAINPADLSHQSIGTVLGYSYPTLQPLFETEQLHRDDARNQEQVLEKLLAGRNHYAVSNQWTLDWFNQRLLPAQQLRSVAVLQEQDVGCYVRNDPQVPVQRILRTLAQMKTSGEIDAIVRLYIGGEPAAADNSETTKNRPGQNPGS</sequence>
<evidence type="ECO:0000259" key="4">
    <source>
        <dbReference type="Pfam" id="PF00497"/>
    </source>
</evidence>
<dbReference type="InterPro" id="IPR001638">
    <property type="entry name" value="Solute-binding_3/MltF_N"/>
</dbReference>
<dbReference type="Proteomes" id="UP000247437">
    <property type="component" value="Unassembled WGS sequence"/>
</dbReference>
<organism evidence="5 6">
    <name type="scientific">Pseudomonas jessenii</name>
    <dbReference type="NCBI Taxonomy" id="77298"/>
    <lineage>
        <taxon>Bacteria</taxon>
        <taxon>Pseudomonadati</taxon>
        <taxon>Pseudomonadota</taxon>
        <taxon>Gammaproteobacteria</taxon>
        <taxon>Pseudomonadales</taxon>
        <taxon>Pseudomonadaceae</taxon>
        <taxon>Pseudomonas</taxon>
    </lineage>
</organism>
<protein>
    <submittedName>
        <fullName evidence="5">Amino acid ABC transporter substrate-binding protein</fullName>
    </submittedName>
</protein>
<gene>
    <name evidence="5" type="ORF">CRX42_09685</name>
</gene>
<evidence type="ECO:0000256" key="1">
    <source>
        <dbReference type="ARBA" id="ARBA00010333"/>
    </source>
</evidence>
<evidence type="ECO:0000313" key="5">
    <source>
        <dbReference type="EMBL" id="PYY70767.1"/>
    </source>
</evidence>
<proteinExistence type="inferred from homology"/>
<dbReference type="OrthoDB" id="8581336at2"/>
<evidence type="ECO:0000256" key="3">
    <source>
        <dbReference type="SAM" id="SignalP"/>
    </source>
</evidence>
<dbReference type="SUPFAM" id="SSF53850">
    <property type="entry name" value="Periplasmic binding protein-like II"/>
    <property type="match status" value="1"/>
</dbReference>
<dbReference type="Pfam" id="PF00497">
    <property type="entry name" value="SBP_bac_3"/>
    <property type="match status" value="1"/>
</dbReference>
<reference evidence="5 6" key="1">
    <citation type="journal article" date="2018" name="Appl. Microbiol. Biotechnol.">
        <title>Characterization of the caprolactam degradation pathway in Pseudomonas jessenii using mass spectrometry-based proteomics.</title>
        <authorList>
            <person name="Otzen M."/>
            <person name="Palacio C."/>
            <person name="Janssen D.B."/>
        </authorList>
    </citation>
    <scope>NUCLEOTIDE SEQUENCE [LARGE SCALE GENOMIC DNA]</scope>
    <source>
        <strain evidence="5 6">GO3</strain>
    </source>
</reference>
<dbReference type="PANTHER" id="PTHR35936">
    <property type="entry name" value="MEMBRANE-BOUND LYTIC MUREIN TRANSGLYCOSYLASE F"/>
    <property type="match status" value="1"/>
</dbReference>
<feature type="signal peptide" evidence="3">
    <location>
        <begin position="1"/>
        <end position="17"/>
    </location>
</feature>
<name>A0A2W0ES66_PSEJE</name>
<evidence type="ECO:0000256" key="2">
    <source>
        <dbReference type="ARBA" id="ARBA00022729"/>
    </source>
</evidence>
<feature type="domain" description="Solute-binding protein family 3/N-terminal" evidence="4">
    <location>
        <begin position="27"/>
        <end position="243"/>
    </location>
</feature>
<dbReference type="PANTHER" id="PTHR35936:SF6">
    <property type="entry name" value="AMINO ACID ABC TRANSPORTER SUBSTRATE-BINDING PAAT FAMILY PROTEIN"/>
    <property type="match status" value="1"/>
</dbReference>
<dbReference type="AlphaFoldDB" id="A0A2W0ES66"/>
<feature type="chain" id="PRO_5015978382" evidence="3">
    <location>
        <begin position="18"/>
        <end position="265"/>
    </location>
</feature>
<keyword evidence="2 3" id="KW-0732">Signal</keyword>
<dbReference type="EMBL" id="PDLL01000085">
    <property type="protein sequence ID" value="PYY70767.1"/>
    <property type="molecule type" value="Genomic_DNA"/>
</dbReference>